<reference key="2">
    <citation type="submission" date="2011-03" db="EMBL/GenBank/DDBJ databases">
        <title>Complete genome sequence of the thermoacidophilic crenarchaeon Thermoproteus uzoniensis 768-20.</title>
        <authorList>
            <person name="Mardanov A.V."/>
            <person name="Gumerov V.M."/>
            <person name="Beletsky A.V."/>
            <person name="Prokofeva M.I."/>
            <person name="Bonch-Osmolovskaya E.A."/>
            <person name="Ravin N.V."/>
            <person name="Skryabin K.G."/>
        </authorList>
    </citation>
    <scope>NUCLEOTIDE SEQUENCE</scope>
    <source>
        <strain>768-20</strain>
    </source>
</reference>
<reference evidence="1 2" key="1">
    <citation type="journal article" date="2011" name="J. Bacteriol.">
        <title>Complete genome sequence of the thermoacidophilic crenarchaeon Thermoproteus uzoniensis 768-20.</title>
        <authorList>
            <person name="Mardanov A.V."/>
            <person name="Gumerov V.M."/>
            <person name="Beletsky A.V."/>
            <person name="Prokofeva M.I."/>
            <person name="Bonch-Osmolovskaya E.A."/>
            <person name="Ravin N.V."/>
            <person name="Skryabin K.G."/>
        </authorList>
    </citation>
    <scope>NUCLEOTIDE SEQUENCE [LARGE SCALE GENOMIC DNA]</scope>
    <source>
        <strain evidence="1 2">768-20</strain>
    </source>
</reference>
<dbReference type="RefSeq" id="WP_013680744.1">
    <property type="nucleotide sequence ID" value="NC_015315.1"/>
</dbReference>
<sequence>MSVVDRKKLLSEIALYILEELALRGGKARAKYLRSYRALEFWAGEDVARDVVKRLAEGGYIKLEQGDVIVLTKEISTKRTIKEIERLSLSIAKSLYKI</sequence>
<dbReference type="Proteomes" id="UP000008138">
    <property type="component" value="Chromosome"/>
</dbReference>
<dbReference type="OrthoDB" id="28670at2157"/>
<evidence type="ECO:0000313" key="1">
    <source>
        <dbReference type="EMBL" id="AEA13409.1"/>
    </source>
</evidence>
<dbReference type="EMBL" id="CP002590">
    <property type="protein sequence ID" value="AEA13409.1"/>
    <property type="molecule type" value="Genomic_DNA"/>
</dbReference>
<dbReference type="STRING" id="999630.TUZN_1950"/>
<keyword evidence="2" id="KW-1185">Reference proteome</keyword>
<accession>F2L4H7</accession>
<evidence type="ECO:0000313" key="2">
    <source>
        <dbReference type="Proteomes" id="UP000008138"/>
    </source>
</evidence>
<name>F2L4H7_THEU7</name>
<gene>
    <name evidence="1" type="ordered locus">TUZN_1950</name>
</gene>
<proteinExistence type="predicted"/>
<organism evidence="1 2">
    <name type="scientific">Thermoproteus uzoniensis (strain 768-20)</name>
    <dbReference type="NCBI Taxonomy" id="999630"/>
    <lineage>
        <taxon>Archaea</taxon>
        <taxon>Thermoproteota</taxon>
        <taxon>Thermoprotei</taxon>
        <taxon>Thermoproteales</taxon>
        <taxon>Thermoproteaceae</taxon>
        <taxon>Thermoproteus</taxon>
    </lineage>
</organism>
<dbReference type="HOGENOM" id="CLU_181986_0_0_2"/>
<dbReference type="GeneID" id="41583138"/>
<dbReference type="KEGG" id="tuz:TUZN_1950"/>
<dbReference type="AlphaFoldDB" id="F2L4H7"/>
<dbReference type="eggNOG" id="arCOG07748">
    <property type="taxonomic scope" value="Archaea"/>
</dbReference>
<protein>
    <submittedName>
        <fullName evidence="1">Uncharacterized protein</fullName>
    </submittedName>
</protein>